<dbReference type="Gene3D" id="1.10.630.10">
    <property type="entry name" value="Cytochrome P450"/>
    <property type="match status" value="1"/>
</dbReference>
<sequence>MTSYDLDAPEVDSGITWPPRRADPLLPPPAFDEVRARCPVSRVSLYDGSAAWLATRHDDMRALLRNPAMSANPRVGGYPNSSANHSASRNTQGGFIRMDAPEHDVQRRMLTKAFSVRQVELLRPYVEQLVDELLDGMAAAGGPVDLVAALAEPLPARAICKILDLPSSDAAFLLGRVATWMNLNSPPDVSAQASGDLAAFLDNLILRRLEKPGEDIVSHLVAQQFQQGAISRQDLVGMLQLLVVGGFDTTANMIALGTIAFLRFPDQAAELRAHPELAAPAMEELLRYLSVAHHVASRVATDDIMIRGVCIHAGDGVIAPIPAANHDPEVFEDPHVLNIRRDARDHVSFGFGIHQCLGQNLARIELQVVFVKLLQRFPDLRLAVAESDLDFRNSMIYGVPELLVTWGEA</sequence>
<dbReference type="CDD" id="cd11030">
    <property type="entry name" value="CYP105-like"/>
    <property type="match status" value="1"/>
</dbReference>
<dbReference type="Pfam" id="PF00067">
    <property type="entry name" value="p450"/>
    <property type="match status" value="1"/>
</dbReference>
<evidence type="ECO:0000256" key="7">
    <source>
        <dbReference type="RuleBase" id="RU000461"/>
    </source>
</evidence>
<evidence type="ECO:0000256" key="5">
    <source>
        <dbReference type="ARBA" id="ARBA00023004"/>
    </source>
</evidence>
<dbReference type="SUPFAM" id="SSF48264">
    <property type="entry name" value="Cytochrome P450"/>
    <property type="match status" value="1"/>
</dbReference>
<dbReference type="EC" id="1.14.-.-" evidence="9"/>
<keyword evidence="5 7" id="KW-0408">Iron</keyword>
<dbReference type="InterPro" id="IPR017972">
    <property type="entry name" value="Cyt_P450_CS"/>
</dbReference>
<evidence type="ECO:0000256" key="2">
    <source>
        <dbReference type="ARBA" id="ARBA00022617"/>
    </source>
</evidence>
<dbReference type="EMBL" id="FZMO01000001">
    <property type="protein sequence ID" value="SNQ45411.1"/>
    <property type="molecule type" value="Genomic_DNA"/>
</dbReference>
<dbReference type="InterPro" id="IPR002397">
    <property type="entry name" value="Cyt_P450_B"/>
</dbReference>
<evidence type="ECO:0000256" key="6">
    <source>
        <dbReference type="ARBA" id="ARBA00023033"/>
    </source>
</evidence>
<dbReference type="GO" id="GO:0005506">
    <property type="term" value="F:iron ion binding"/>
    <property type="evidence" value="ECO:0007669"/>
    <property type="project" value="InterPro"/>
</dbReference>
<feature type="region of interest" description="Disordered" evidence="8">
    <location>
        <begin position="1"/>
        <end position="21"/>
    </location>
</feature>
<dbReference type="PANTHER" id="PTHR46696:SF1">
    <property type="entry name" value="CYTOCHROME P450 YJIB-RELATED"/>
    <property type="match status" value="1"/>
</dbReference>
<keyword evidence="4 7" id="KW-0560">Oxidoreductase</keyword>
<accession>A0A2I2KIC0</accession>
<keyword evidence="2 7" id="KW-0349">Heme</keyword>
<evidence type="ECO:0000256" key="1">
    <source>
        <dbReference type="ARBA" id="ARBA00010617"/>
    </source>
</evidence>
<dbReference type="AlphaFoldDB" id="A0A2I2KIC0"/>
<dbReference type="Proteomes" id="UP000234331">
    <property type="component" value="Unassembled WGS sequence"/>
</dbReference>
<dbReference type="GO" id="GO:0016705">
    <property type="term" value="F:oxidoreductase activity, acting on paired donors, with incorporation or reduction of molecular oxygen"/>
    <property type="evidence" value="ECO:0007669"/>
    <property type="project" value="InterPro"/>
</dbReference>
<keyword evidence="6 7" id="KW-0503">Monooxygenase</keyword>
<dbReference type="FunFam" id="1.10.630.10:FF:000018">
    <property type="entry name" value="Cytochrome P450 monooxygenase"/>
    <property type="match status" value="1"/>
</dbReference>
<proteinExistence type="inferred from homology"/>
<evidence type="ECO:0000313" key="9">
    <source>
        <dbReference type="EMBL" id="SNQ45411.1"/>
    </source>
</evidence>
<evidence type="ECO:0000256" key="3">
    <source>
        <dbReference type="ARBA" id="ARBA00022723"/>
    </source>
</evidence>
<organism evidence="9 10">
    <name type="scientific">Frankia canadensis</name>
    <dbReference type="NCBI Taxonomy" id="1836972"/>
    <lineage>
        <taxon>Bacteria</taxon>
        <taxon>Bacillati</taxon>
        <taxon>Actinomycetota</taxon>
        <taxon>Actinomycetes</taxon>
        <taxon>Frankiales</taxon>
        <taxon>Frankiaceae</taxon>
        <taxon>Frankia</taxon>
    </lineage>
</organism>
<dbReference type="GO" id="GO:0020037">
    <property type="term" value="F:heme binding"/>
    <property type="evidence" value="ECO:0007669"/>
    <property type="project" value="InterPro"/>
</dbReference>
<protein>
    <submittedName>
        <fullName evidence="9">Cytochrome P450-SU2</fullName>
        <ecNumber evidence="9">1.14.-.-</ecNumber>
    </submittedName>
</protein>
<evidence type="ECO:0000313" key="10">
    <source>
        <dbReference type="Proteomes" id="UP000234331"/>
    </source>
</evidence>
<dbReference type="GO" id="GO:0004497">
    <property type="term" value="F:monooxygenase activity"/>
    <property type="evidence" value="ECO:0007669"/>
    <property type="project" value="UniProtKB-KW"/>
</dbReference>
<keyword evidence="10" id="KW-1185">Reference proteome</keyword>
<gene>
    <name evidence="9" type="primary">cyp105B</name>
    <name evidence="9" type="ORF">FRACA_10170</name>
</gene>
<dbReference type="PRINTS" id="PR00385">
    <property type="entry name" value="P450"/>
</dbReference>
<dbReference type="PRINTS" id="PR00359">
    <property type="entry name" value="BP450"/>
</dbReference>
<name>A0A2I2KIC0_9ACTN</name>
<dbReference type="PANTHER" id="PTHR46696">
    <property type="entry name" value="P450, PUTATIVE (EUROFUNG)-RELATED"/>
    <property type="match status" value="1"/>
</dbReference>
<evidence type="ECO:0000256" key="4">
    <source>
        <dbReference type="ARBA" id="ARBA00023002"/>
    </source>
</evidence>
<evidence type="ECO:0000256" key="8">
    <source>
        <dbReference type="SAM" id="MobiDB-lite"/>
    </source>
</evidence>
<keyword evidence="3 7" id="KW-0479">Metal-binding</keyword>
<dbReference type="InterPro" id="IPR036396">
    <property type="entry name" value="Cyt_P450_sf"/>
</dbReference>
<comment type="similarity">
    <text evidence="1 7">Belongs to the cytochrome P450 family.</text>
</comment>
<dbReference type="InterPro" id="IPR001128">
    <property type="entry name" value="Cyt_P450"/>
</dbReference>
<dbReference type="PROSITE" id="PS00086">
    <property type="entry name" value="CYTOCHROME_P450"/>
    <property type="match status" value="1"/>
</dbReference>
<dbReference type="OrthoDB" id="502624at2"/>
<reference evidence="9 10" key="1">
    <citation type="submission" date="2017-06" db="EMBL/GenBank/DDBJ databases">
        <authorList>
            <person name="Kim H.J."/>
            <person name="Triplett B.A."/>
        </authorList>
    </citation>
    <scope>NUCLEOTIDE SEQUENCE [LARGE SCALE GENOMIC DNA]</scope>
    <source>
        <strain evidence="9">FRACA_ARgP5</strain>
    </source>
</reference>